<organism evidence="1 2">
    <name type="scientific">Hydrogenophaga laconesensis</name>
    <dbReference type="NCBI Taxonomy" id="1805971"/>
    <lineage>
        <taxon>Bacteria</taxon>
        <taxon>Pseudomonadati</taxon>
        <taxon>Pseudomonadota</taxon>
        <taxon>Betaproteobacteria</taxon>
        <taxon>Burkholderiales</taxon>
        <taxon>Comamonadaceae</taxon>
        <taxon>Hydrogenophaga</taxon>
    </lineage>
</organism>
<evidence type="ECO:0000313" key="2">
    <source>
        <dbReference type="Proteomes" id="UP001265550"/>
    </source>
</evidence>
<reference evidence="1 2" key="1">
    <citation type="submission" date="2023-07" db="EMBL/GenBank/DDBJ databases">
        <title>Sorghum-associated microbial communities from plants grown in Nebraska, USA.</title>
        <authorList>
            <person name="Schachtman D."/>
        </authorList>
    </citation>
    <scope>NUCLEOTIDE SEQUENCE [LARGE SCALE GENOMIC DNA]</scope>
    <source>
        <strain evidence="1 2">BE240</strain>
    </source>
</reference>
<dbReference type="Proteomes" id="UP001265550">
    <property type="component" value="Unassembled WGS sequence"/>
</dbReference>
<protein>
    <submittedName>
        <fullName evidence="1">Uncharacterized protein</fullName>
    </submittedName>
</protein>
<dbReference type="RefSeq" id="WP_204733164.1">
    <property type="nucleotide sequence ID" value="NZ_JAVDWE010000004.1"/>
</dbReference>
<comment type="caution">
    <text evidence="1">The sequence shown here is derived from an EMBL/GenBank/DDBJ whole genome shotgun (WGS) entry which is preliminary data.</text>
</comment>
<keyword evidence="2" id="KW-1185">Reference proteome</keyword>
<name>A0ABU1V9I3_9BURK</name>
<evidence type="ECO:0000313" key="1">
    <source>
        <dbReference type="EMBL" id="MDR7094126.1"/>
    </source>
</evidence>
<gene>
    <name evidence="1" type="ORF">J2X09_001864</name>
</gene>
<dbReference type="EMBL" id="JAVDWE010000004">
    <property type="protein sequence ID" value="MDR7094126.1"/>
    <property type="molecule type" value="Genomic_DNA"/>
</dbReference>
<proteinExistence type="predicted"/>
<accession>A0ABU1V9I3</accession>
<sequence>MAEIETYKVSGPSGYALTRTSKPGNTEVDGYVETPHGNVRSFSTDYINTFDGKRYRWTTLRMVIAGRGYFTRIAKFYTKRGLVTVAQRFADQAVKEHS</sequence>